<evidence type="ECO:0000256" key="6">
    <source>
        <dbReference type="SAM" id="Phobius"/>
    </source>
</evidence>
<dbReference type="Proteomes" id="UP000001021">
    <property type="component" value="Chromosome"/>
</dbReference>
<dbReference type="AlphaFoldDB" id="A0A0H3M276"/>
<dbReference type="GO" id="GO:0006754">
    <property type="term" value="P:ATP biosynthetic process"/>
    <property type="evidence" value="ECO:0007669"/>
    <property type="project" value="UniProtKB-KW"/>
</dbReference>
<evidence type="ECO:0000256" key="4">
    <source>
        <dbReference type="ARBA" id="ARBA00023136"/>
    </source>
</evidence>
<organism evidence="8 9">
    <name type="scientific">Ehrlichia ruminantium (strain Welgevonden)</name>
    <dbReference type="NCBI Taxonomy" id="254945"/>
    <lineage>
        <taxon>Bacteria</taxon>
        <taxon>Pseudomonadati</taxon>
        <taxon>Pseudomonadota</taxon>
        <taxon>Alphaproteobacteria</taxon>
        <taxon>Rickettsiales</taxon>
        <taxon>Anaplasmataceae</taxon>
        <taxon>Ehrlichia</taxon>
    </lineage>
</organism>
<dbReference type="EMBL" id="CR925678">
    <property type="protein sequence ID" value="CAI27383.1"/>
    <property type="molecule type" value="Genomic_DNA"/>
</dbReference>
<dbReference type="KEGG" id="erw:ERWE_CDS_08890"/>
<feature type="domain" description="ATP synthase YMF19-like N-terminal" evidence="7">
    <location>
        <begin position="5"/>
        <end position="74"/>
    </location>
</feature>
<evidence type="ECO:0000256" key="1">
    <source>
        <dbReference type="ARBA" id="ARBA00004370"/>
    </source>
</evidence>
<evidence type="ECO:0000313" key="8">
    <source>
        <dbReference type="EMBL" id="CAI27383.1"/>
    </source>
</evidence>
<evidence type="ECO:0000259" key="7">
    <source>
        <dbReference type="Pfam" id="PF02326"/>
    </source>
</evidence>
<evidence type="ECO:0000256" key="3">
    <source>
        <dbReference type="ARBA" id="ARBA00022989"/>
    </source>
</evidence>
<keyword evidence="4 6" id="KW-0472">Membrane</keyword>
<dbReference type="RefSeq" id="WP_011155517.1">
    <property type="nucleotide sequence ID" value="NC_005295.2"/>
</dbReference>
<sequence length="167" mass="19457">MDTIPQLDISSYPSQFFWFFLSFSVLYIIISKNVLPKIENIVRKRYNIIRCSIDSVKGDLSHAQQELDKQLLKLTAVQAEVDRIIRSAFDEVQDANVSLMATLDQEIQSMFKMADDNLKNMKLQLEQELIDLAFNIALIYYSKLLGVDCVNKDRLRDITIKIYKERI</sequence>
<keyword evidence="2 6" id="KW-0812">Transmembrane</keyword>
<keyword evidence="5" id="KW-0066">ATP synthesis</keyword>
<reference evidence="8 9" key="1">
    <citation type="journal article" date="2006" name="J. Bacteriol.">
        <title>Comparative genomic analysis of three strains of Ehrlichia ruminantium reveals an active process of genome size plasticity.</title>
        <authorList>
            <person name="Frutos R."/>
            <person name="Viari A."/>
            <person name="Ferraz C."/>
            <person name="Morgat A."/>
            <person name="Eychenie S."/>
            <person name="Kandassami Y."/>
            <person name="Chantal I."/>
            <person name="Bensaid A."/>
            <person name="Coissac E."/>
            <person name="Vachiery N."/>
            <person name="Demaille J."/>
            <person name="Martinez D."/>
        </authorList>
    </citation>
    <scope>NUCLEOTIDE SEQUENCE [LARGE SCALE GENOMIC DNA]</scope>
    <source>
        <strain evidence="8 9">Welgevonden</strain>
    </source>
</reference>
<evidence type="ECO:0000256" key="5">
    <source>
        <dbReference type="ARBA" id="ARBA00023310"/>
    </source>
</evidence>
<dbReference type="InterPro" id="IPR003319">
    <property type="entry name" value="YMF19-like_N"/>
</dbReference>
<proteinExistence type="predicted"/>
<dbReference type="GO" id="GO:0016020">
    <property type="term" value="C:membrane"/>
    <property type="evidence" value="ECO:0007669"/>
    <property type="project" value="UniProtKB-SubCell"/>
</dbReference>
<keyword evidence="9" id="KW-1185">Reference proteome</keyword>
<dbReference type="KEGG" id="eru:Erum8380"/>
<comment type="subcellular location">
    <subcellularLocation>
        <location evidence="1">Membrane</location>
    </subcellularLocation>
</comment>
<dbReference type="Pfam" id="PF02326">
    <property type="entry name" value="YMF19"/>
    <property type="match status" value="1"/>
</dbReference>
<protein>
    <submittedName>
        <fullName evidence="8">ATP synthase B chain</fullName>
    </submittedName>
</protein>
<keyword evidence="3 6" id="KW-1133">Transmembrane helix</keyword>
<dbReference type="GeneID" id="33057881"/>
<dbReference type="eggNOG" id="COG0711">
    <property type="taxonomic scope" value="Bacteria"/>
</dbReference>
<name>A0A0H3M276_EHRRW</name>
<gene>
    <name evidence="8" type="primary">atpX</name>
    <name evidence="8" type="ordered locus">ERWE_CDS_08890</name>
</gene>
<feature type="transmembrane region" description="Helical" evidence="6">
    <location>
        <begin position="16"/>
        <end position="35"/>
    </location>
</feature>
<evidence type="ECO:0000256" key="2">
    <source>
        <dbReference type="ARBA" id="ARBA00022692"/>
    </source>
</evidence>
<accession>A0A0H3M276</accession>
<dbReference type="CDD" id="cd06503">
    <property type="entry name" value="ATP-synt_Fo_b"/>
    <property type="match status" value="1"/>
</dbReference>
<evidence type="ECO:0000313" key="9">
    <source>
        <dbReference type="Proteomes" id="UP000001021"/>
    </source>
</evidence>
<dbReference type="HOGENOM" id="CLU_079215_1_2_5"/>